<dbReference type="EMBL" id="AODH01000023">
    <property type="protein sequence ID" value="EUJ39851.1"/>
    <property type="molecule type" value="Genomic_DNA"/>
</dbReference>
<dbReference type="STRING" id="1265861.BCAMP_06605"/>
<dbReference type="FunFam" id="1.10.10.10:FF:000138">
    <property type="entry name" value="Rrf2 family transcriptional regulator"/>
    <property type="match status" value="1"/>
</dbReference>
<organism evidence="1 2">
    <name type="scientific">Brochothrix campestris FSL F6-1037</name>
    <dbReference type="NCBI Taxonomy" id="1265861"/>
    <lineage>
        <taxon>Bacteria</taxon>
        <taxon>Bacillati</taxon>
        <taxon>Bacillota</taxon>
        <taxon>Bacilli</taxon>
        <taxon>Bacillales</taxon>
        <taxon>Listeriaceae</taxon>
        <taxon>Brochothrix</taxon>
    </lineage>
</organism>
<dbReference type="RefSeq" id="WP_035314482.1">
    <property type="nucleotide sequence ID" value="NZ_AODH01000023.1"/>
</dbReference>
<dbReference type="InterPro" id="IPR000944">
    <property type="entry name" value="Tscrpt_reg_Rrf2"/>
</dbReference>
<evidence type="ECO:0000313" key="2">
    <source>
        <dbReference type="Proteomes" id="UP000019243"/>
    </source>
</evidence>
<name>W7CVJ3_9LIST</name>
<dbReference type="SUPFAM" id="SSF46785">
    <property type="entry name" value="Winged helix' DNA-binding domain"/>
    <property type="match status" value="1"/>
</dbReference>
<dbReference type="AlphaFoldDB" id="W7CVJ3"/>
<proteinExistence type="predicted"/>
<comment type="caution">
    <text evidence="1">The sequence shown here is derived from an EMBL/GenBank/DDBJ whole genome shotgun (WGS) entry which is preliminary data.</text>
</comment>
<evidence type="ECO:0000313" key="1">
    <source>
        <dbReference type="EMBL" id="EUJ39851.1"/>
    </source>
</evidence>
<dbReference type="PROSITE" id="PS51197">
    <property type="entry name" value="HTH_RRF2_2"/>
    <property type="match status" value="1"/>
</dbReference>
<dbReference type="PANTHER" id="PTHR33221:SF15">
    <property type="entry name" value="HTH-TYPE TRANSCRIPTIONAL REGULATOR YWGB-RELATED"/>
    <property type="match status" value="1"/>
</dbReference>
<reference evidence="1 2" key="1">
    <citation type="submission" date="2012-12" db="EMBL/GenBank/DDBJ databases">
        <title>Novel taxa of Listeriaceae from agricultural environments in the United States.</title>
        <authorList>
            <person name="den Bakker H.C."/>
            <person name="Allred A."/>
            <person name="Warchocki S."/>
            <person name="Wright E.M."/>
            <person name="Burrell A."/>
            <person name="Nightingale K.K."/>
            <person name="Kephart D."/>
            <person name="Wiedmann M."/>
        </authorList>
    </citation>
    <scope>NUCLEOTIDE SEQUENCE [LARGE SCALE GENOMIC DNA]</scope>
    <source>
        <strain evidence="1 2">FSL F6-1037</strain>
    </source>
</reference>
<dbReference type="GO" id="GO:0005829">
    <property type="term" value="C:cytosol"/>
    <property type="evidence" value="ECO:0007669"/>
    <property type="project" value="TreeGrafter"/>
</dbReference>
<gene>
    <name evidence="1" type="ORF">BCAMP_06605</name>
</gene>
<dbReference type="OrthoDB" id="213028at2"/>
<sequence length="144" mass="15838">MKISSRFTVAVHVLSLLALDQNEGMSSELLASSVNTNPVVIRRIIGQLKEAKLVTNHRGSKGATLLHPFESISLLDVYHAVDSVPNTLFQIHENSNPDCIVGSEIEKVLADVLFKAQQKMEAYLATQTIDSIVKQIITLNEAKE</sequence>
<dbReference type="InterPro" id="IPR036390">
    <property type="entry name" value="WH_DNA-bd_sf"/>
</dbReference>
<dbReference type="PANTHER" id="PTHR33221">
    <property type="entry name" value="WINGED HELIX-TURN-HELIX TRANSCRIPTIONAL REGULATOR, RRF2 FAMILY"/>
    <property type="match status" value="1"/>
</dbReference>
<dbReference type="InterPro" id="IPR036388">
    <property type="entry name" value="WH-like_DNA-bd_sf"/>
</dbReference>
<dbReference type="GO" id="GO:0003700">
    <property type="term" value="F:DNA-binding transcription factor activity"/>
    <property type="evidence" value="ECO:0007669"/>
    <property type="project" value="TreeGrafter"/>
</dbReference>
<keyword evidence="2" id="KW-1185">Reference proteome</keyword>
<dbReference type="Pfam" id="PF02082">
    <property type="entry name" value="Rrf2"/>
    <property type="match status" value="1"/>
</dbReference>
<dbReference type="PATRIC" id="fig|1265861.3.peg.1308"/>
<accession>W7CVJ3</accession>
<protein>
    <submittedName>
        <fullName evidence="1">Rrf2 family transcriptional regulator</fullName>
    </submittedName>
</protein>
<dbReference type="Proteomes" id="UP000019243">
    <property type="component" value="Unassembled WGS sequence"/>
</dbReference>
<dbReference type="Gene3D" id="1.10.10.10">
    <property type="entry name" value="Winged helix-like DNA-binding domain superfamily/Winged helix DNA-binding domain"/>
    <property type="match status" value="1"/>
</dbReference>